<dbReference type="CDD" id="cd12912">
    <property type="entry name" value="PDC2_MCP_like"/>
    <property type="match status" value="1"/>
</dbReference>
<evidence type="ECO:0000256" key="3">
    <source>
        <dbReference type="ARBA" id="ARBA00022500"/>
    </source>
</evidence>
<feature type="compositionally biased region" description="Polar residues" evidence="10">
    <location>
        <begin position="400"/>
        <end position="415"/>
    </location>
</feature>
<dbReference type="Pfam" id="PF00672">
    <property type="entry name" value="HAMP"/>
    <property type="match status" value="1"/>
</dbReference>
<dbReference type="SMART" id="SM00304">
    <property type="entry name" value="HAMP"/>
    <property type="match status" value="2"/>
</dbReference>
<dbReference type="PANTHER" id="PTHR32089">
    <property type="entry name" value="METHYL-ACCEPTING CHEMOTAXIS PROTEIN MCPB"/>
    <property type="match status" value="1"/>
</dbReference>
<evidence type="ECO:0000259" key="12">
    <source>
        <dbReference type="PROSITE" id="PS50111"/>
    </source>
</evidence>
<dbReference type="Gene3D" id="3.30.450.20">
    <property type="entry name" value="PAS domain"/>
    <property type="match status" value="2"/>
</dbReference>
<comment type="subcellular location">
    <subcellularLocation>
        <location evidence="1">Cell membrane</location>
        <topology evidence="1">Multi-pass membrane protein</topology>
    </subcellularLocation>
</comment>
<evidence type="ECO:0000256" key="1">
    <source>
        <dbReference type="ARBA" id="ARBA00004651"/>
    </source>
</evidence>
<dbReference type="CDD" id="cd06225">
    <property type="entry name" value="HAMP"/>
    <property type="match status" value="1"/>
</dbReference>
<proteinExistence type="inferred from homology"/>
<reference evidence="15" key="1">
    <citation type="journal article" date="2019" name="Int. J. Syst. Evol. Microbiol.">
        <title>The Global Catalogue of Microorganisms (GCM) 10K type strain sequencing project: providing services to taxonomists for standard genome sequencing and annotation.</title>
        <authorList>
            <consortium name="The Broad Institute Genomics Platform"/>
            <consortium name="The Broad Institute Genome Sequencing Center for Infectious Disease"/>
            <person name="Wu L."/>
            <person name="Ma J."/>
        </authorList>
    </citation>
    <scope>NUCLEOTIDE SEQUENCE [LARGE SCALE GENOMIC DNA]</scope>
    <source>
        <strain evidence="15">KCTC 42424</strain>
    </source>
</reference>
<evidence type="ECO:0000256" key="4">
    <source>
        <dbReference type="ARBA" id="ARBA00022692"/>
    </source>
</evidence>
<dbReference type="Gene3D" id="1.10.287.950">
    <property type="entry name" value="Methyl-accepting chemotaxis protein"/>
    <property type="match status" value="1"/>
</dbReference>
<keyword evidence="15" id="KW-1185">Reference proteome</keyword>
<organism evidence="14 15">
    <name type="scientific">Bacterioplanoides pacificum</name>
    <dbReference type="NCBI Taxonomy" id="1171596"/>
    <lineage>
        <taxon>Bacteria</taxon>
        <taxon>Pseudomonadati</taxon>
        <taxon>Pseudomonadota</taxon>
        <taxon>Gammaproteobacteria</taxon>
        <taxon>Oceanospirillales</taxon>
        <taxon>Oceanospirillaceae</taxon>
        <taxon>Bacterioplanoides</taxon>
    </lineage>
</organism>
<feature type="domain" description="HAMP" evidence="13">
    <location>
        <begin position="285"/>
        <end position="339"/>
    </location>
</feature>
<dbReference type="SUPFAM" id="SSF58104">
    <property type="entry name" value="Methyl-accepting chemotaxis protein (MCP) signaling domain"/>
    <property type="match status" value="1"/>
</dbReference>
<evidence type="ECO:0000313" key="15">
    <source>
        <dbReference type="Proteomes" id="UP001595722"/>
    </source>
</evidence>
<comment type="similarity">
    <text evidence="8">Belongs to the methyl-accepting chemotaxis (MCP) protein family.</text>
</comment>
<accession>A0ABV7VYJ1</accession>
<keyword evidence="6 11" id="KW-0472">Membrane</keyword>
<dbReference type="Pfam" id="PF02743">
    <property type="entry name" value="dCache_1"/>
    <property type="match status" value="1"/>
</dbReference>
<dbReference type="CDD" id="cd11386">
    <property type="entry name" value="MCP_signal"/>
    <property type="match status" value="1"/>
</dbReference>
<dbReference type="InterPro" id="IPR004089">
    <property type="entry name" value="MCPsignal_dom"/>
</dbReference>
<dbReference type="InterPro" id="IPR029151">
    <property type="entry name" value="Sensor-like_sf"/>
</dbReference>
<evidence type="ECO:0000256" key="6">
    <source>
        <dbReference type="ARBA" id="ARBA00023136"/>
    </source>
</evidence>
<dbReference type="CDD" id="cd12913">
    <property type="entry name" value="PDC1_MCP_like"/>
    <property type="match status" value="1"/>
</dbReference>
<evidence type="ECO:0000313" key="14">
    <source>
        <dbReference type="EMBL" id="MFC3681816.1"/>
    </source>
</evidence>
<dbReference type="InterPro" id="IPR003660">
    <property type="entry name" value="HAMP_dom"/>
</dbReference>
<protein>
    <submittedName>
        <fullName evidence="14">Methyl-accepting chemotaxis protein</fullName>
    </submittedName>
</protein>
<dbReference type="Pfam" id="PF00015">
    <property type="entry name" value="MCPsignal"/>
    <property type="match status" value="1"/>
</dbReference>
<dbReference type="SUPFAM" id="SSF103190">
    <property type="entry name" value="Sensory domain-like"/>
    <property type="match status" value="1"/>
</dbReference>
<feature type="region of interest" description="Disordered" evidence="10">
    <location>
        <begin position="388"/>
        <end position="420"/>
    </location>
</feature>
<evidence type="ECO:0000256" key="10">
    <source>
        <dbReference type="SAM" id="MobiDB-lite"/>
    </source>
</evidence>
<keyword evidence="3" id="KW-0145">Chemotaxis</keyword>
<feature type="domain" description="Methyl-accepting transducer" evidence="12">
    <location>
        <begin position="344"/>
        <end position="580"/>
    </location>
</feature>
<dbReference type="SMART" id="SM00283">
    <property type="entry name" value="MA"/>
    <property type="match status" value="1"/>
</dbReference>
<dbReference type="RefSeq" id="WP_376868442.1">
    <property type="nucleotide sequence ID" value="NZ_JBHRYB010000025.1"/>
</dbReference>
<dbReference type="PROSITE" id="PS50885">
    <property type="entry name" value="HAMP"/>
    <property type="match status" value="1"/>
</dbReference>
<evidence type="ECO:0000256" key="7">
    <source>
        <dbReference type="ARBA" id="ARBA00023224"/>
    </source>
</evidence>
<name>A0ABV7VYJ1_9GAMM</name>
<keyword evidence="4 11" id="KW-0812">Transmembrane</keyword>
<gene>
    <name evidence="14" type="ORF">ACFOMG_17070</name>
</gene>
<comment type="caution">
    <text evidence="14">The sequence shown here is derived from an EMBL/GenBank/DDBJ whole genome shotgun (WGS) entry which is preliminary data.</text>
</comment>
<keyword evidence="2" id="KW-1003">Cell membrane</keyword>
<sequence length="616" mass="65666">MKNLSIRKKLMLAVGGTILVLLALSSAFSYQQARASLAGEISERIRVTGEKTATFVSHWLKTKSTVVAAAVNSLNTNLSAGDIVTQGQRGGNFLFLYLGTQQGEMTMRPDEELPADYDPRIRPWYKQARQQGKQIVTAPYVDASTGELVITFAQPTDNGVLAGDVALTAVVNQVLDIDLGEHGYAALLDAKQQFMVHPDKALIGKPISQFLSAAQLQPGAIVTADFNQHHSLLGLYPIAGSDWQVLLVTPEKEAYASLAALRWSSWVTGILTIVIVTLISGVIISRLLKPLANLGVVMSDIAQGEADLTKRLEVEQNDEIGALSHSFNVFVGSIHELVSQSMDSSRELDTLSSSARNNAEENNQAVQLQQSEISQVAVAVNELSSTSSEVASNASDTAGAAQNATEEGQSGITNAEENKRRMGRLTSQIDDATGVITQLDEQAQQITGILATIQGIAEQTNLLALNAAIEAARAGEQGRGFAVVADEVRTLSQRTHEATGEIQEMIDNLKQHSQSAVNIMQTSKNLTDETADSAAEVSQSLAVIAGALGDISERSQNIANASREQHAATEEISRIATAIQSASDDLAGNVAEAMNQSGQLHSLSTTIAGNLSRFRV</sequence>
<evidence type="ECO:0000256" key="8">
    <source>
        <dbReference type="ARBA" id="ARBA00029447"/>
    </source>
</evidence>
<keyword evidence="5 11" id="KW-1133">Transmembrane helix</keyword>
<dbReference type="PROSITE" id="PS50111">
    <property type="entry name" value="CHEMOTAXIS_TRANSDUC_2"/>
    <property type="match status" value="1"/>
</dbReference>
<evidence type="ECO:0000259" key="13">
    <source>
        <dbReference type="PROSITE" id="PS50885"/>
    </source>
</evidence>
<dbReference type="PANTHER" id="PTHR32089:SF117">
    <property type="entry name" value="METHYL ACCEPTING SENSORY TRANSDUCER WITH CACHE_1 SMALL MOLECULE BINDING DOMAIN"/>
    <property type="match status" value="1"/>
</dbReference>
<evidence type="ECO:0000256" key="9">
    <source>
        <dbReference type="PROSITE-ProRule" id="PRU00284"/>
    </source>
</evidence>
<dbReference type="InterPro" id="IPR033479">
    <property type="entry name" value="dCache_1"/>
</dbReference>
<dbReference type="Proteomes" id="UP001595722">
    <property type="component" value="Unassembled WGS sequence"/>
</dbReference>
<keyword evidence="7 9" id="KW-0807">Transducer</keyword>
<evidence type="ECO:0000256" key="5">
    <source>
        <dbReference type="ARBA" id="ARBA00022989"/>
    </source>
</evidence>
<evidence type="ECO:0000256" key="2">
    <source>
        <dbReference type="ARBA" id="ARBA00022475"/>
    </source>
</evidence>
<dbReference type="EMBL" id="JBHRYB010000025">
    <property type="protein sequence ID" value="MFC3681816.1"/>
    <property type="molecule type" value="Genomic_DNA"/>
</dbReference>
<feature type="transmembrane region" description="Helical" evidence="11">
    <location>
        <begin position="263"/>
        <end position="284"/>
    </location>
</feature>
<evidence type="ECO:0000256" key="11">
    <source>
        <dbReference type="SAM" id="Phobius"/>
    </source>
</evidence>